<organism evidence="5 6">
    <name type="scientific">Micromonospora pattaloongensis</name>
    <dbReference type="NCBI Taxonomy" id="405436"/>
    <lineage>
        <taxon>Bacteria</taxon>
        <taxon>Bacillati</taxon>
        <taxon>Actinomycetota</taxon>
        <taxon>Actinomycetes</taxon>
        <taxon>Micromonosporales</taxon>
        <taxon>Micromonosporaceae</taxon>
        <taxon>Micromonospora</taxon>
    </lineage>
</organism>
<dbReference type="RefSeq" id="WP_091558692.1">
    <property type="nucleotide sequence ID" value="NZ_FNPH01000006.1"/>
</dbReference>
<feature type="chain" id="PRO_5039332272" evidence="3">
    <location>
        <begin position="36"/>
        <end position="1065"/>
    </location>
</feature>
<dbReference type="Pfam" id="PF15979">
    <property type="entry name" value="Glyco_hydro_115"/>
    <property type="match status" value="1"/>
</dbReference>
<dbReference type="OrthoDB" id="8727830at2"/>
<dbReference type="GO" id="GO:0016787">
    <property type="term" value="F:hydrolase activity"/>
    <property type="evidence" value="ECO:0007669"/>
    <property type="project" value="UniProtKB-KW"/>
</dbReference>
<evidence type="ECO:0000259" key="4">
    <source>
        <dbReference type="Pfam" id="PF17829"/>
    </source>
</evidence>
<name>A0A1H3QVJ9_9ACTN</name>
<reference evidence="6" key="1">
    <citation type="submission" date="2016-10" db="EMBL/GenBank/DDBJ databases">
        <authorList>
            <person name="Varghese N."/>
            <person name="Submissions S."/>
        </authorList>
    </citation>
    <scope>NUCLEOTIDE SEQUENCE [LARGE SCALE GENOMIC DNA]</scope>
    <source>
        <strain evidence="6">DSM 45245</strain>
    </source>
</reference>
<dbReference type="Pfam" id="PF17829">
    <property type="entry name" value="GH115_C"/>
    <property type="match status" value="1"/>
</dbReference>
<dbReference type="InterPro" id="IPR041437">
    <property type="entry name" value="GH115_C"/>
</dbReference>
<dbReference type="Gene3D" id="3.30.379.10">
    <property type="entry name" value="Chitobiase/beta-hexosaminidase domain 2-like"/>
    <property type="match status" value="1"/>
</dbReference>
<dbReference type="EMBL" id="FNPH01000006">
    <property type="protein sequence ID" value="SDZ17360.1"/>
    <property type="molecule type" value="Genomic_DNA"/>
</dbReference>
<sequence>MRRFAPPAPASTTTPASKLLRVVLAVALAATAAGAMDRPATAAGAIGRPGTAAAPATGDQPGTFIAYAPTRGGFPLVAGGRAAPVVVSGADHPGVVRVVQDLRADVDRVTGVAPAVSVDRVPARRDIVLVGTIGRSPLIDRLVRAGKLDVRGIAGRWETSLQQVVTDPLPGVGRAFVIAGSDQRGTIFGVYEVSRQIGVSPWYFWDDVPSAHRDALWVRPGRHSQGTPKVKYRGFFINDENPALGTWAPGFFGPGKAPGFPNGFNADFYATVFETMLRLKANYLWPAVWGRAFAEDDPANHATATAYGVVMGTSHEAPMMRGIEEWNRHAVPAVRDGNGTITTPGRDPYGGTGEWSFRRNEAAVTAYWRDGAQRMKEQDIEGVITLGMRGNGDVSLPDGDGIDLMGTIIDTQRQILRDTDLIDAPQVQTLYKEVQRYWDNGYRPPDDVTVVFCDDNWGNMRKLPHQGLPARSGGYGMYYHFDYVGGGRNYKWVDTANLANTWEQLHLSYTYGVDRLWVANVGDMKNEELPLQFFLDYAWDPDRWPLEKLGEWERRYAAENFGPAHADEIAEVLNRYGFLQSRRKPELLNRRITLVPGKDPATDRDAIVYDDQGNPYTLTDFREMDTVVAEWRALAARAERLRATLPASHQDAFYQLVYYQVRASANLYALRHANFTNLLYAAQGRAATNDVAALAEARFAEDRAMSEYYNTRLAGGKWAGWQTQPKIGYGNAARYNNAAWQQPQTDNHVALPDEIYPHLKRITVPAAAELGVAIEGSEQWWPAASTPAVLPTFSPYQSRPAQYIDVFNRGATAFDYAITTGASWLRVTPARGRVDKEVRATVRVDWARAPHGITRVPITVTGADGRRVEVTAVVDTSRPRGAARGFVEANGYVSMLADHYTRAVTAPGVGWKTIPGIARTGNGVTPWPVDAASRAPGGASPRLEYEMTLTSSGPVTVSALLSPRNNVLPTDGLKYAISIDDAAPQIVNITKATGADDGGMNRQWERNTSDNVNVTVTTHTIDKPGVHTLKLWMVDPTVIVQKVVVDTGGVPYSYLGPPESVRVGR</sequence>
<evidence type="ECO:0000313" key="5">
    <source>
        <dbReference type="EMBL" id="SDZ17360.1"/>
    </source>
</evidence>
<keyword evidence="1 5" id="KW-0378">Hydrolase</keyword>
<keyword evidence="6" id="KW-1185">Reference proteome</keyword>
<evidence type="ECO:0000313" key="6">
    <source>
        <dbReference type="Proteomes" id="UP000242415"/>
    </source>
</evidence>
<protein>
    <submittedName>
        <fullName evidence="5">Glycosyl hydrolase family 115</fullName>
    </submittedName>
</protein>
<feature type="domain" description="Gylcosyl hydrolase 115 C-terminal" evidence="4">
    <location>
        <begin position="885"/>
        <end position="1059"/>
    </location>
</feature>
<dbReference type="Gene3D" id="2.60.120.1620">
    <property type="match status" value="1"/>
</dbReference>
<dbReference type="GO" id="GO:0005975">
    <property type="term" value="P:carbohydrate metabolic process"/>
    <property type="evidence" value="ECO:0007669"/>
    <property type="project" value="UniProtKB-ARBA"/>
</dbReference>
<evidence type="ECO:0000256" key="2">
    <source>
        <dbReference type="SAM" id="MobiDB-lite"/>
    </source>
</evidence>
<dbReference type="InterPro" id="IPR042301">
    <property type="entry name" value="GH115_sf"/>
</dbReference>
<dbReference type="Proteomes" id="UP000242415">
    <property type="component" value="Unassembled WGS sequence"/>
</dbReference>
<feature type="signal peptide" evidence="3">
    <location>
        <begin position="1"/>
        <end position="35"/>
    </location>
</feature>
<dbReference type="Gene3D" id="1.20.58.2150">
    <property type="match status" value="1"/>
</dbReference>
<dbReference type="Gene3D" id="3.20.20.520">
    <property type="entry name" value="Glycosyl hydrolase family 115"/>
    <property type="match status" value="1"/>
</dbReference>
<dbReference type="PANTHER" id="PTHR37842">
    <property type="match status" value="1"/>
</dbReference>
<dbReference type="PANTHER" id="PTHR37842:SF2">
    <property type="entry name" value="GYLCOSYL HYDROLASE 115 C-TERMINAL DOMAIN-CONTAINING PROTEIN"/>
    <property type="match status" value="1"/>
</dbReference>
<accession>A0A1H3QVJ9</accession>
<evidence type="ECO:0000256" key="1">
    <source>
        <dbReference type="ARBA" id="ARBA00022801"/>
    </source>
</evidence>
<dbReference type="STRING" id="405436.SAMN05444365_106151"/>
<proteinExistence type="predicted"/>
<feature type="region of interest" description="Disordered" evidence="2">
    <location>
        <begin position="334"/>
        <end position="353"/>
    </location>
</feature>
<dbReference type="InterPro" id="IPR031924">
    <property type="entry name" value="GH115"/>
</dbReference>
<dbReference type="AlphaFoldDB" id="A0A1H3QVJ9"/>
<gene>
    <name evidence="5" type="ORF">SAMN05444365_106151</name>
</gene>
<keyword evidence="3" id="KW-0732">Signal</keyword>
<evidence type="ECO:0000256" key="3">
    <source>
        <dbReference type="SAM" id="SignalP"/>
    </source>
</evidence>
<dbReference type="InterPro" id="IPR029018">
    <property type="entry name" value="Hex-like_dom2"/>
</dbReference>